<dbReference type="EMBL" id="MSKL01000007">
    <property type="protein sequence ID" value="OLO50435.1"/>
    <property type="molecule type" value="Genomic_DNA"/>
</dbReference>
<comment type="caution">
    <text evidence="1">The sequence shown here is derived from an EMBL/GenBank/DDBJ whole genome shotgun (WGS) entry which is preliminary data.</text>
</comment>
<name>A0A1Q8VQT1_9ACTO</name>
<organism evidence="1 2">
    <name type="scientific">Actinomyces oris</name>
    <dbReference type="NCBI Taxonomy" id="544580"/>
    <lineage>
        <taxon>Bacteria</taxon>
        <taxon>Bacillati</taxon>
        <taxon>Actinomycetota</taxon>
        <taxon>Actinomycetes</taxon>
        <taxon>Actinomycetales</taxon>
        <taxon>Actinomycetaceae</taxon>
        <taxon>Actinomyces</taxon>
    </lineage>
</organism>
<dbReference type="OrthoDB" id="3255018at2"/>
<reference evidence="1 2" key="1">
    <citation type="submission" date="2016-12" db="EMBL/GenBank/DDBJ databases">
        <title>Genomic comparison of strains in the 'Actinomyces naeslundii' group.</title>
        <authorList>
            <person name="Mughal S.R."/>
            <person name="Do T."/>
            <person name="Gilbert S.C."/>
            <person name="Witherden E.A."/>
            <person name="Didelot X."/>
            <person name="Beighton D."/>
        </authorList>
    </citation>
    <scope>NUCLEOTIDE SEQUENCE [LARGE SCALE GENOMIC DNA]</scope>
    <source>
        <strain evidence="1 2">P6N</strain>
    </source>
</reference>
<evidence type="ECO:0000313" key="1">
    <source>
        <dbReference type="EMBL" id="OLO50435.1"/>
    </source>
</evidence>
<dbReference type="AlphaFoldDB" id="A0A1Q8VQT1"/>
<gene>
    <name evidence="1" type="ORF">BKH28_03085</name>
</gene>
<dbReference type="Proteomes" id="UP000186394">
    <property type="component" value="Unassembled WGS sequence"/>
</dbReference>
<accession>A0A1Q8VQT1</accession>
<evidence type="ECO:0000313" key="2">
    <source>
        <dbReference type="Proteomes" id="UP000186394"/>
    </source>
</evidence>
<protein>
    <submittedName>
        <fullName evidence="1">Cell envelope biogenesis protein OmpA</fullName>
    </submittedName>
</protein>
<proteinExistence type="predicted"/>
<sequence>MPGQRRLGLVPGLRRQRVDDVLLTTPWWRVGDRGPLPATGGTPEPREPT</sequence>